<organism evidence="1 2">
    <name type="scientific">Echinococcus multilocularis</name>
    <name type="common">Fox tapeworm</name>
    <dbReference type="NCBI Taxonomy" id="6211"/>
    <lineage>
        <taxon>Eukaryota</taxon>
        <taxon>Metazoa</taxon>
        <taxon>Spiralia</taxon>
        <taxon>Lophotrochozoa</taxon>
        <taxon>Platyhelminthes</taxon>
        <taxon>Cestoda</taxon>
        <taxon>Eucestoda</taxon>
        <taxon>Cyclophyllidea</taxon>
        <taxon>Taeniidae</taxon>
        <taxon>Echinococcus</taxon>
    </lineage>
</organism>
<keyword evidence="2" id="KW-1185">Reference proteome</keyword>
<evidence type="ECO:0000313" key="2">
    <source>
        <dbReference type="Proteomes" id="UP000017246"/>
    </source>
</evidence>
<reference evidence="1" key="2">
    <citation type="submission" date="2015-11" db="EMBL/GenBank/DDBJ databases">
        <authorList>
            <person name="Zhang Y."/>
            <person name="Guo Z."/>
        </authorList>
    </citation>
    <scope>NUCLEOTIDE SEQUENCE</scope>
</reference>
<dbReference type="Proteomes" id="UP000017246">
    <property type="component" value="Unassembled WGS sequence"/>
</dbReference>
<reference evidence="1" key="1">
    <citation type="journal article" date="2013" name="Nature">
        <title>The genomes of four tapeworm species reveal adaptations to parasitism.</title>
        <authorList>
            <person name="Tsai I.J."/>
            <person name="Zarowiecki M."/>
            <person name="Holroyd N."/>
            <person name="Garciarrubio A."/>
            <person name="Sanchez-Flores A."/>
            <person name="Brooks K.L."/>
            <person name="Tracey A."/>
            <person name="Bobes R.J."/>
            <person name="Fragoso G."/>
            <person name="Sciutto E."/>
            <person name="Aslett M."/>
            <person name="Beasley H."/>
            <person name="Bennett H.M."/>
            <person name="Cai J."/>
            <person name="Camicia F."/>
            <person name="Clark R."/>
            <person name="Cucher M."/>
            <person name="De Silva N."/>
            <person name="Day T.A."/>
            <person name="Deplazes P."/>
            <person name="Estrada K."/>
            <person name="Fernandez C."/>
            <person name="Holland P.W."/>
            <person name="Hou J."/>
            <person name="Hu S."/>
            <person name="Huckvale T."/>
            <person name="Hung S.S."/>
            <person name="Kamenetzky L."/>
            <person name="Keane J.A."/>
            <person name="Kiss F."/>
            <person name="Koziol U."/>
            <person name="Lambert O."/>
            <person name="Liu K."/>
            <person name="Luo X."/>
            <person name="Luo Y."/>
            <person name="Macchiaroli N."/>
            <person name="Nichol S."/>
            <person name="Paps J."/>
            <person name="Parkinson J."/>
            <person name="Pouchkina-Stantcheva N."/>
            <person name="Riddiford N."/>
            <person name="Rosenzvit M."/>
            <person name="Salinas G."/>
            <person name="Wasmuth J.D."/>
            <person name="Zamanian M."/>
            <person name="Zheng Y."/>
            <person name="Cai X."/>
            <person name="Soberon X."/>
            <person name="Olson P.D."/>
            <person name="Laclette J.P."/>
            <person name="Brehm K."/>
            <person name="Berriman M."/>
            <person name="Garciarrubio A."/>
            <person name="Bobes R.J."/>
            <person name="Fragoso G."/>
            <person name="Sanchez-Flores A."/>
            <person name="Estrada K."/>
            <person name="Cevallos M.A."/>
            <person name="Morett E."/>
            <person name="Gonzalez V."/>
            <person name="Portillo T."/>
            <person name="Ochoa-Leyva A."/>
            <person name="Jose M.V."/>
            <person name="Sciutto E."/>
            <person name="Landa A."/>
            <person name="Jimenez L."/>
            <person name="Valdes V."/>
            <person name="Carrero J.C."/>
            <person name="Larralde C."/>
            <person name="Morales-Montor J."/>
            <person name="Limon-Lason J."/>
            <person name="Soberon X."/>
            <person name="Laclette J.P."/>
        </authorList>
    </citation>
    <scope>NUCLEOTIDE SEQUENCE [LARGE SCALE GENOMIC DNA]</scope>
</reference>
<dbReference type="STRING" id="6211.A0A0S4MK82"/>
<proteinExistence type="predicted"/>
<dbReference type="EMBL" id="LN902845">
    <property type="protein sequence ID" value="CUT99155.1"/>
    <property type="molecule type" value="Genomic_DNA"/>
</dbReference>
<evidence type="ECO:0000313" key="1">
    <source>
        <dbReference type="EMBL" id="CUT99155.1"/>
    </source>
</evidence>
<sequence>MTETGSMHGKFPVPLAFDLPQVTAAPVSRVLLPHLNLTSALIGGDRWACARWVGARTASTQSVGMQYYDWNEPVEWIGVVVLDAQGQVLSLAGDVERSRFMIEEYVTAYQFAVFHLSRERYLHSHPNLRHQLYPFGSPIQLSSRGPFVIVRVQYFFYAIAVLEHVIYINKWRVLPIV</sequence>
<dbReference type="AlphaFoldDB" id="A0A0S4MK82"/>
<protein>
    <submittedName>
        <fullName evidence="1">Bacitracin synthase 3</fullName>
    </submittedName>
</protein>
<name>A0A0S4MK82_ECHMU</name>
<accession>A0A0S4MK82</accession>